<reference evidence="3" key="1">
    <citation type="journal article" date="2006" name="PLoS Biol.">
        <title>Macronuclear genome sequence of the ciliate Tetrahymena thermophila, a model eukaryote.</title>
        <authorList>
            <person name="Eisen J.A."/>
            <person name="Coyne R.S."/>
            <person name="Wu M."/>
            <person name="Wu D."/>
            <person name="Thiagarajan M."/>
            <person name="Wortman J.R."/>
            <person name="Badger J.H."/>
            <person name="Ren Q."/>
            <person name="Amedeo P."/>
            <person name="Jones K.M."/>
            <person name="Tallon L.J."/>
            <person name="Delcher A.L."/>
            <person name="Salzberg S.L."/>
            <person name="Silva J.C."/>
            <person name="Haas B.J."/>
            <person name="Majoros W.H."/>
            <person name="Farzad M."/>
            <person name="Carlton J.M."/>
            <person name="Smith R.K. Jr."/>
            <person name="Garg J."/>
            <person name="Pearlman R.E."/>
            <person name="Karrer K.M."/>
            <person name="Sun L."/>
            <person name="Manning G."/>
            <person name="Elde N.C."/>
            <person name="Turkewitz A.P."/>
            <person name="Asai D.J."/>
            <person name="Wilkes D.E."/>
            <person name="Wang Y."/>
            <person name="Cai H."/>
            <person name="Collins K."/>
            <person name="Stewart B.A."/>
            <person name="Lee S.R."/>
            <person name="Wilamowska K."/>
            <person name="Weinberg Z."/>
            <person name="Ruzzo W.L."/>
            <person name="Wloga D."/>
            <person name="Gaertig J."/>
            <person name="Frankel J."/>
            <person name="Tsao C.-C."/>
            <person name="Gorovsky M.A."/>
            <person name="Keeling P.J."/>
            <person name="Waller R.F."/>
            <person name="Patron N.J."/>
            <person name="Cherry J.M."/>
            <person name="Stover N.A."/>
            <person name="Krieger C.J."/>
            <person name="del Toro C."/>
            <person name="Ryder H.F."/>
            <person name="Williamson S.C."/>
            <person name="Barbeau R.A."/>
            <person name="Hamilton E.P."/>
            <person name="Orias E."/>
        </authorList>
    </citation>
    <scope>NUCLEOTIDE SEQUENCE [LARGE SCALE GENOMIC DNA]</scope>
    <source>
        <strain evidence="3">SB210</strain>
    </source>
</reference>
<dbReference type="SUPFAM" id="SSF101898">
    <property type="entry name" value="NHL repeat"/>
    <property type="match status" value="1"/>
</dbReference>
<dbReference type="RefSeq" id="XP_001021248.2">
    <property type="nucleotide sequence ID" value="XM_001021248.2"/>
</dbReference>
<dbReference type="SUPFAM" id="SSF69322">
    <property type="entry name" value="Tricorn protease domain 2"/>
    <property type="match status" value="1"/>
</dbReference>
<sequence length="2881" mass="335608">MCSQCDFLGNCQECMQGFYLNPDIGQCQSNCAQKNYYLNLDKQLCQPICDYGYQESKNNFICVKNQKCSLVQEYGINQRQIIDSTLVGSDFIVLCQSFNSTSSKYSYFLRIYDQNLNFKGEVQQLNDAIKKYYYDENNNIFITCSLTQIIFWQASTWKVKRIDLLSNYVSTNKYVVFLDQNYLILQDQSEKIFTCFNIANQSQGTNAFNFSIQIQPLQQGQLKIFKGLNDFFYTSFQQTGFFQWNIAFNNQTQQPTQYCNSTMIAGGLAAINDDYIVFGMSVNNNLGVWRRNQQQFYQINISSYQSITSFILIPQLQSTNQINLIAISQNQCMILQSQNISSDFQLQNSTQMNVTFQVSYKQNFLYIRSNQTFILFSLQNQQLTYFLSGNPQSPDSQQYQSMYYYNNQIYEFYQNTMFISQLAQQQQQPSQLQYQLVKKSENINFYQTTTVDIINSMTLDPNYDGQLIVAGNDGSIRVYEVVDSDNLSFLQLFVQYHPSCSQNLVNQICNAANQITVSDLGYYYVIYKNPTAQFVTVWQRNPYSLTFISDYTLEISPTSTILNCLVQQNFLLIQNTNQLKIIDFQKQALLVNETYTSTQKLYYVTLDNLWGNNMIIYLYTDTLSIRPLTNKTAVFTNNYINIYGSTFYNQSFLKAQYYPQNKVLAFNLYFNIVVYNLTDFSNLMKSYTNANIHQLHNFCYNPATNASIYQEQFFKNIGVIQGNNVLYKQVITGFFTPYCGQTNQNIFYYFVTPNVNTVQNTVYVMVMPDFQTIHVLSFQQQITSLKVDEQKLILYVSFSNGDIFSTKIILNFTINLQNYSNVSQFFYSKNKKYFLMYSGYNIMVVDSLTLQLIKQFSTPNQSSYSLQFNEDLDIVILYQNNFIYQWQINSGQLQQYTTLHQTNITNCYVDDISYTDIYQWQPSKDIEKAFSFKMRVIGSQEKVTLKAQFLYDWTFIFEQRQITQLDRQQLLTQFVINTFNPEVQDLLVSYNLRQLIFWSDCSVGFCSPKVPIYSLDTGLYISEVPYDQQTQNGMIIRLMIDENTNSIVIFKDKVPKIIVIFDLFNLQIVGLFSHITDVYNFPLNNYILIEETANLIIYSGTSVESIQIEHLLSPQSRTKSILPNRIKKYQYFDNGQLYFFDSKSQSWLFNVQNNNLMNAVNTNSQMYSLNIKYFFFVNNYIYVIYINQIIKIDLNYQIVSAQKNEVDKSIMLDSSLLITDYSGNILQYDLNSLSQLGQTIKIGQRAYQILLISSHKQVFISTNKNTIYILNYISSTLVKWFNPTSDQIYKMYLDSQNNILFITMVSGQCFVFDKTAIQKSNSQNATQYSIQLSSSNSQIYQIAIEPVSGIFLSQIIPANTIPQINCYSYQFSDAQRLQLIGLSYYGSIPSFTRSADMKIQFIQSQIFIFTSYQLMIYNQDLRLANMLRTTILFTNLKKIILIPSPQKNVTLFFAEQENRISFYSYQINLIQLYTHSCITPHLIDYLLVQISYGFQVNILVLCDDRVINDEIYLQDMLTSLSQIQSCYTQSNSTLYYQFLQTLQKLDSSFQQQNANPQQVRIEQLQQTDFGPYQSSRLITYSQRNLDTSNLKDMIIVENSFLDYQFQELILQNFVFDMSVAQSSILFKFVNRFLISGAFLEQLYSSQQQSFLMIQGVKNITLQNIIFQDFSLLSFLVSNNFYFVEDTQVLVEQNIANLYNISSSHSTKIYQSLIFFNYTDYVSIQNCQFQYIKCENCLGGVFQIYSGVSHKIFNSTAFQVTAQIGGALAILECPTCGITIQNCNFQNNQATIYGGAIYLQNSNVSIEQCFIQKNQAMIGGGIKYTQIKPIISENKIIRNLKYDDLYSNYSSLSADTDSDFRNLQKNQQLINNNIAQIYDIKNIQQNYDQQDVSDQFVLESYQLNNFRSGGSLNFQIQVLDEEGNPINFIPNQIKQMKYETLILNELLALSIKIGPLHNDKLKVFGQYTANFEQFNTETKSFVIQNMQIVSNPSSSNIVKITSDSLIKIDKTTRQIDLQNTNKLYSLLQVNTRACISGEVYLSVDLVYQCYECQQGTYFLNEPTLTDNVCIKCPQNAQQCKLNQIDLMQGYWRINKQSDRLILCSRNPSNCVPNEAKNYCVKGNYGPLCEQCDVYGNIWEEQYITDGNYNCYPCSELQNRPYYSLLTLNLSLMILFIIISVSLQLHFSRCIAASYYLRKMQLISISKSAFWNQSSFGLKSLVSFLQITGLIFAQLEFSFPFGTRLLSSTVGMPSTNLFYSLDCIFGKMQEMQIVYFRTLWSLFIPILYLIFIQVILVIYGFIKRRSAKILIINGATFLFFFTQNSIVYLLLRMMSCRQIDGILYINSDITYECFTKNHLKFMKYIGIPGLIGWVLIIPLFIFYKFYKKKKELDQVSFREKYGHLYNEYKSRYYYWDFIKSYKKLLTTAVLTLYVNPLDNKLIFGFLVQLAYIQILSRVKPHYNNQLYNIELFIELSLAGLLFTSILINQSSTPENSYPLYLLISISSFVESSMVIWISKEVFKVLSFSNYNKIKQKIISFLSFINIKNHKIIVVSNSIKHLFLWKKARKQLVGNNIFEYLNKISFQKEESKNLLSPQSLYNSQAVQHTFKLLSPQSQQGENMLSQYKQQNFERQFPNQQLTQSAFKLENSQKLQKSLTKLQQGQQQQQSISLVSSQVKLQQPINIFQQNQKVQQRFQQNQKEKFKLKLFRPQSNIYESQSIQNSQKNLFERNSINQNSAKIIEQSEIIENSKSLSNKNIKHTTEGIDNHFQNDKKSNQLLEQQELNQNLNDILQNSNIFQKQQHIPTNFQDDDQIEFMNHEEQPNQQLNINANQIFSQNQSQIIIKDDEGEDLQITEINQRERIKQVRIPANNYNDEVDSIED</sequence>
<keyword evidence="3" id="KW-1185">Reference proteome</keyword>
<feature type="transmembrane region" description="Helical" evidence="1">
    <location>
        <begin position="2214"/>
        <end position="2233"/>
    </location>
</feature>
<dbReference type="InterPro" id="IPR011050">
    <property type="entry name" value="Pectin_lyase_fold/virulence"/>
</dbReference>
<feature type="transmembrane region" description="Helical" evidence="1">
    <location>
        <begin position="2307"/>
        <end position="2329"/>
    </location>
</feature>
<dbReference type="HOGENOM" id="CLU_362711_0_0_1"/>
<keyword evidence="1" id="KW-1133">Transmembrane helix</keyword>
<dbReference type="EMBL" id="GG662606">
    <property type="protein sequence ID" value="EAS01003.2"/>
    <property type="molecule type" value="Genomic_DNA"/>
</dbReference>
<dbReference type="InterPro" id="IPR011047">
    <property type="entry name" value="Quinoprotein_ADH-like_sf"/>
</dbReference>
<accession>Q23WU2</accession>
<feature type="transmembrane region" description="Helical" evidence="1">
    <location>
        <begin position="2362"/>
        <end position="2381"/>
    </location>
</feature>
<dbReference type="SUPFAM" id="SSF51126">
    <property type="entry name" value="Pectin lyase-like"/>
    <property type="match status" value="1"/>
</dbReference>
<dbReference type="GeneID" id="7823827"/>
<dbReference type="SUPFAM" id="SSF50998">
    <property type="entry name" value="Quinoprotein alcohol dehydrogenase-like"/>
    <property type="match status" value="1"/>
</dbReference>
<dbReference type="PANTHER" id="PTHR11319:SF35">
    <property type="entry name" value="OUTER MEMBRANE PROTEIN PMPC-RELATED"/>
    <property type="match status" value="1"/>
</dbReference>
<feature type="transmembrane region" description="Helical" evidence="1">
    <location>
        <begin position="2497"/>
        <end position="2515"/>
    </location>
</feature>
<protein>
    <submittedName>
        <fullName evidence="2">Transmembrane protein, putative</fullName>
    </submittedName>
</protein>
<dbReference type="OrthoDB" id="294016at2759"/>
<feature type="transmembrane region" description="Helical" evidence="1">
    <location>
        <begin position="2277"/>
        <end position="2300"/>
    </location>
</feature>
<dbReference type="KEGG" id="tet:TTHERM_00777130"/>
<dbReference type="PANTHER" id="PTHR11319">
    <property type="entry name" value="G PROTEIN-COUPLED RECEPTOR-RELATED"/>
    <property type="match status" value="1"/>
</dbReference>
<dbReference type="InParanoid" id="Q23WU2"/>
<gene>
    <name evidence="2" type="ORF">TTHERM_00777130</name>
</gene>
<organism evidence="2 3">
    <name type="scientific">Tetrahymena thermophila (strain SB210)</name>
    <dbReference type="NCBI Taxonomy" id="312017"/>
    <lineage>
        <taxon>Eukaryota</taxon>
        <taxon>Sar</taxon>
        <taxon>Alveolata</taxon>
        <taxon>Ciliophora</taxon>
        <taxon>Intramacronucleata</taxon>
        <taxon>Oligohymenophorea</taxon>
        <taxon>Hymenostomatida</taxon>
        <taxon>Tetrahymenina</taxon>
        <taxon>Tetrahymenidae</taxon>
        <taxon>Tetrahymena</taxon>
    </lineage>
</organism>
<evidence type="ECO:0000313" key="3">
    <source>
        <dbReference type="Proteomes" id="UP000009168"/>
    </source>
</evidence>
<feature type="transmembrane region" description="Helical" evidence="1">
    <location>
        <begin position="2160"/>
        <end position="2193"/>
    </location>
</feature>
<evidence type="ECO:0000313" key="2">
    <source>
        <dbReference type="EMBL" id="EAS01003.2"/>
    </source>
</evidence>
<dbReference type="Proteomes" id="UP000009168">
    <property type="component" value="Unassembled WGS sequence"/>
</dbReference>
<keyword evidence="1" id="KW-0472">Membrane</keyword>
<proteinExistence type="predicted"/>
<evidence type="ECO:0000256" key="1">
    <source>
        <dbReference type="SAM" id="Phobius"/>
    </source>
</evidence>
<keyword evidence="1 2" id="KW-0812">Transmembrane</keyword>
<name>Q23WU2_TETTS</name>
<feature type="transmembrane region" description="Helical" evidence="1">
    <location>
        <begin position="2464"/>
        <end position="2485"/>
    </location>
</feature>